<dbReference type="PANTHER" id="PTHR30502:SF4">
    <property type="entry name" value="5-KETO-4-DEOXY-D-GLUCARATE ALDOLASE"/>
    <property type="match status" value="1"/>
</dbReference>
<protein>
    <submittedName>
        <fullName evidence="5">Aldolase/citrate lyase family protein</fullName>
    </submittedName>
</protein>
<dbReference type="InterPro" id="IPR050251">
    <property type="entry name" value="HpcH-HpaI_aldolase"/>
</dbReference>
<name>A0ABW6ZK56_9HYPH</name>
<dbReference type="Gene3D" id="3.20.20.60">
    <property type="entry name" value="Phosphoenolpyruvate-binding domains"/>
    <property type="match status" value="1"/>
</dbReference>
<dbReference type="Proteomes" id="UP001604043">
    <property type="component" value="Unassembled WGS sequence"/>
</dbReference>
<organism evidence="5 6">
    <name type="scientific">Xanthobacter aminoxidans</name>
    <dbReference type="NCBI Taxonomy" id="186280"/>
    <lineage>
        <taxon>Bacteria</taxon>
        <taxon>Pseudomonadati</taxon>
        <taxon>Pseudomonadota</taxon>
        <taxon>Alphaproteobacteria</taxon>
        <taxon>Hyphomicrobiales</taxon>
        <taxon>Xanthobacteraceae</taxon>
        <taxon>Xanthobacter</taxon>
    </lineage>
</organism>
<dbReference type="GO" id="GO:0016829">
    <property type="term" value="F:lyase activity"/>
    <property type="evidence" value="ECO:0007669"/>
    <property type="project" value="UniProtKB-KW"/>
</dbReference>
<evidence type="ECO:0000259" key="4">
    <source>
        <dbReference type="Pfam" id="PF03328"/>
    </source>
</evidence>
<keyword evidence="2 5" id="KW-0456">Lyase</keyword>
<keyword evidence="6" id="KW-1185">Reference proteome</keyword>
<dbReference type="InterPro" id="IPR040442">
    <property type="entry name" value="Pyrv_kinase-like_dom_sf"/>
</dbReference>
<dbReference type="RefSeq" id="WP_394009908.1">
    <property type="nucleotide sequence ID" value="NZ_JBAFUR010000005.1"/>
</dbReference>
<comment type="catalytic activity">
    <reaction evidence="3">
        <text>D-glyceraldehyde + pyruvate = 2-dehydro-3-deoxy-L-galactonate</text>
        <dbReference type="Rhea" id="RHEA:80055"/>
        <dbReference type="ChEBI" id="CHEBI:15361"/>
        <dbReference type="ChEBI" id="CHEBI:17378"/>
        <dbReference type="ChEBI" id="CHEBI:75545"/>
    </reaction>
</comment>
<proteinExistence type="predicted"/>
<gene>
    <name evidence="5" type="ORF">V5F30_18605</name>
</gene>
<reference evidence="5 6" key="1">
    <citation type="submission" date="2024-02" db="EMBL/GenBank/DDBJ databases">
        <title>Expansion and revision of Xanthobacter and proposal of Roseixanthobacter gen. nov.</title>
        <authorList>
            <person name="Soltysiak M.P.M."/>
            <person name="Jalihal A."/>
            <person name="Ory A."/>
            <person name="Chrisophersen C."/>
            <person name="Lee A.D."/>
            <person name="Boulton J."/>
            <person name="Springer M."/>
        </authorList>
    </citation>
    <scope>NUCLEOTIDE SEQUENCE [LARGE SCALE GENOMIC DNA]</scope>
    <source>
        <strain evidence="5 6">CB5</strain>
    </source>
</reference>
<dbReference type="EMBL" id="JBAFUR010000005">
    <property type="protein sequence ID" value="MFG1254229.1"/>
    <property type="molecule type" value="Genomic_DNA"/>
</dbReference>
<sequence>MQLPENPFKRALHAGTQQIGLWCAVPSNYVSEILAGAGFDWLVLDTEHAPNELPNVFNQLQSMVGYGTQPVVRVPWNDAVTLKRFLDIGTQSFLIPMVQNAEEARAAVAATRYPPDGIRGYAVASRATRFGRIGDYFTRYADEMCVLVQVETMEALEKVEEIAAVPGVDGIFIGPGDLSASMGLLHQPTHPKVVDAIEDGLRRIRAAGNRGGVLVVGDEALARRYMAAGSVFTAVGVDAALFARSAEALAKQYKA</sequence>
<dbReference type="PANTHER" id="PTHR30502">
    <property type="entry name" value="2-KETO-3-DEOXY-L-RHAMNONATE ALDOLASE"/>
    <property type="match status" value="1"/>
</dbReference>
<dbReference type="Pfam" id="PF03328">
    <property type="entry name" value="HpcH_HpaI"/>
    <property type="match status" value="1"/>
</dbReference>
<keyword evidence="1" id="KW-0479">Metal-binding</keyword>
<feature type="domain" description="HpcH/HpaI aldolase/citrate lyase" evidence="4">
    <location>
        <begin position="18"/>
        <end position="243"/>
    </location>
</feature>
<evidence type="ECO:0000256" key="2">
    <source>
        <dbReference type="ARBA" id="ARBA00023239"/>
    </source>
</evidence>
<dbReference type="SUPFAM" id="SSF51621">
    <property type="entry name" value="Phosphoenolpyruvate/pyruvate domain"/>
    <property type="match status" value="1"/>
</dbReference>
<evidence type="ECO:0000313" key="6">
    <source>
        <dbReference type="Proteomes" id="UP001604043"/>
    </source>
</evidence>
<accession>A0ABW6ZK56</accession>
<evidence type="ECO:0000256" key="3">
    <source>
        <dbReference type="ARBA" id="ARBA00045074"/>
    </source>
</evidence>
<evidence type="ECO:0000313" key="5">
    <source>
        <dbReference type="EMBL" id="MFG1254229.1"/>
    </source>
</evidence>
<dbReference type="InterPro" id="IPR015813">
    <property type="entry name" value="Pyrv/PenolPyrv_kinase-like_dom"/>
</dbReference>
<evidence type="ECO:0000256" key="1">
    <source>
        <dbReference type="ARBA" id="ARBA00022723"/>
    </source>
</evidence>
<dbReference type="InterPro" id="IPR005000">
    <property type="entry name" value="Aldolase/citrate-lyase_domain"/>
</dbReference>
<comment type="caution">
    <text evidence="5">The sequence shown here is derived from an EMBL/GenBank/DDBJ whole genome shotgun (WGS) entry which is preliminary data.</text>
</comment>